<evidence type="ECO:0000259" key="17">
    <source>
        <dbReference type="PROSITE" id="PS50125"/>
    </source>
</evidence>
<dbReference type="Gene3D" id="1.10.510.10">
    <property type="entry name" value="Transferase(Phosphotransferase) domain 1"/>
    <property type="match status" value="1"/>
</dbReference>
<name>V4A8R3_LOTGI</name>
<dbReference type="OMA" id="GINHACN"/>
<dbReference type="GO" id="GO:0035556">
    <property type="term" value="P:intracellular signal transduction"/>
    <property type="evidence" value="ECO:0007669"/>
    <property type="project" value="InterPro"/>
</dbReference>
<dbReference type="GO" id="GO:0001653">
    <property type="term" value="F:peptide receptor activity"/>
    <property type="evidence" value="ECO:0007669"/>
    <property type="project" value="TreeGrafter"/>
</dbReference>
<dbReference type="GO" id="GO:0004016">
    <property type="term" value="F:adenylate cyclase activity"/>
    <property type="evidence" value="ECO:0007669"/>
    <property type="project" value="TreeGrafter"/>
</dbReference>
<feature type="domain" description="Protein kinase" evidence="16">
    <location>
        <begin position="1"/>
        <end position="213"/>
    </location>
</feature>
<dbReference type="Pfam" id="PF07701">
    <property type="entry name" value="HNOBA"/>
    <property type="match status" value="1"/>
</dbReference>
<dbReference type="InterPro" id="IPR000719">
    <property type="entry name" value="Prot_kinase_dom"/>
</dbReference>
<dbReference type="Gene3D" id="3.30.70.1230">
    <property type="entry name" value="Nucleotide cyclase"/>
    <property type="match status" value="1"/>
</dbReference>
<dbReference type="GO" id="GO:0007168">
    <property type="term" value="P:receptor guanylyl cyclase signaling pathway"/>
    <property type="evidence" value="ECO:0007669"/>
    <property type="project" value="TreeGrafter"/>
</dbReference>
<dbReference type="CTD" id="20246169"/>
<dbReference type="AlphaFoldDB" id="V4A8R3"/>
<dbReference type="PROSITE" id="PS50125">
    <property type="entry name" value="GUANYLATE_CYCLASE_2"/>
    <property type="match status" value="1"/>
</dbReference>
<feature type="domain" description="Guanylate cyclase" evidence="17">
    <location>
        <begin position="290"/>
        <end position="419"/>
    </location>
</feature>
<keyword evidence="19" id="KW-1185">Reference proteome</keyword>
<dbReference type="PANTHER" id="PTHR11920">
    <property type="entry name" value="GUANYLYL CYCLASE"/>
    <property type="match status" value="1"/>
</dbReference>
<protein>
    <recommendedName>
        <fullName evidence="2 14">Guanylate cyclase</fullName>
        <ecNumber evidence="2 14">4.6.1.2</ecNumber>
    </recommendedName>
</protein>
<dbReference type="PROSITE" id="PS50011">
    <property type="entry name" value="PROTEIN_KINASE_DOM"/>
    <property type="match status" value="1"/>
</dbReference>
<evidence type="ECO:0000259" key="16">
    <source>
        <dbReference type="PROSITE" id="PS50011"/>
    </source>
</evidence>
<dbReference type="Pfam" id="PF00211">
    <property type="entry name" value="Guanylate_cyc"/>
    <property type="match status" value="1"/>
</dbReference>
<keyword evidence="9" id="KW-0675">Receptor</keyword>
<dbReference type="CDD" id="cd07302">
    <property type="entry name" value="CHD"/>
    <property type="match status" value="1"/>
</dbReference>
<evidence type="ECO:0000256" key="3">
    <source>
        <dbReference type="ARBA" id="ARBA00022692"/>
    </source>
</evidence>
<dbReference type="InterPro" id="IPR001054">
    <property type="entry name" value="A/G_cyclase"/>
</dbReference>
<dbReference type="GO" id="GO:0005886">
    <property type="term" value="C:plasma membrane"/>
    <property type="evidence" value="ECO:0007669"/>
    <property type="project" value="TreeGrafter"/>
</dbReference>
<reference evidence="18 19" key="1">
    <citation type="journal article" date="2013" name="Nature">
        <title>Insights into bilaterian evolution from three spiralian genomes.</title>
        <authorList>
            <person name="Simakov O."/>
            <person name="Marletaz F."/>
            <person name="Cho S.J."/>
            <person name="Edsinger-Gonzales E."/>
            <person name="Havlak P."/>
            <person name="Hellsten U."/>
            <person name="Kuo D.H."/>
            <person name="Larsson T."/>
            <person name="Lv J."/>
            <person name="Arendt D."/>
            <person name="Savage R."/>
            <person name="Osoegawa K."/>
            <person name="de Jong P."/>
            <person name="Grimwood J."/>
            <person name="Chapman J.A."/>
            <person name="Shapiro H."/>
            <person name="Aerts A."/>
            <person name="Otillar R.P."/>
            <person name="Terry A.Y."/>
            <person name="Boore J.L."/>
            <person name="Grigoriev I.V."/>
            <person name="Lindberg D.R."/>
            <person name="Seaver E.C."/>
            <person name="Weisblat D.A."/>
            <person name="Putnam N.H."/>
            <person name="Rokhsar D.S."/>
        </authorList>
    </citation>
    <scope>NUCLEOTIDE SEQUENCE [LARGE SCALE GENOMIC DNA]</scope>
</reference>
<evidence type="ECO:0000256" key="11">
    <source>
        <dbReference type="ARBA" id="ARBA00023239"/>
    </source>
</evidence>
<keyword evidence="3" id="KW-0812">Transmembrane</keyword>
<evidence type="ECO:0000256" key="9">
    <source>
        <dbReference type="ARBA" id="ARBA00023170"/>
    </source>
</evidence>
<dbReference type="InterPro" id="IPR001245">
    <property type="entry name" value="Ser-Thr/Tyr_kinase_cat_dom"/>
</dbReference>
<dbReference type="InterPro" id="IPR050401">
    <property type="entry name" value="Cyclic_nucleotide_synthase"/>
</dbReference>
<dbReference type="SUPFAM" id="SSF56112">
    <property type="entry name" value="Protein kinase-like (PK-like)"/>
    <property type="match status" value="1"/>
</dbReference>
<evidence type="ECO:0000256" key="10">
    <source>
        <dbReference type="ARBA" id="ARBA00023180"/>
    </source>
</evidence>
<accession>V4A8R3</accession>
<evidence type="ECO:0000256" key="8">
    <source>
        <dbReference type="ARBA" id="ARBA00023136"/>
    </source>
</evidence>
<keyword evidence="10" id="KW-0325">Glycoprotein</keyword>
<gene>
    <name evidence="18" type="ORF">LOTGIDRAFT_209773</name>
</gene>
<keyword evidence="4" id="KW-0732">Signal</keyword>
<evidence type="ECO:0000313" key="19">
    <source>
        <dbReference type="Proteomes" id="UP000030746"/>
    </source>
</evidence>
<keyword evidence="12 14" id="KW-0141">cGMP biosynthesis</keyword>
<keyword evidence="6" id="KW-1133">Transmembrane helix</keyword>
<dbReference type="InterPro" id="IPR018297">
    <property type="entry name" value="A/G_cyclase_CS"/>
</dbReference>
<dbReference type="EMBL" id="KB202283">
    <property type="protein sequence ID" value="ESO91425.1"/>
    <property type="molecule type" value="Genomic_DNA"/>
</dbReference>
<evidence type="ECO:0000256" key="2">
    <source>
        <dbReference type="ARBA" id="ARBA00012202"/>
    </source>
</evidence>
<organism evidence="18 19">
    <name type="scientific">Lottia gigantea</name>
    <name type="common">Giant owl limpet</name>
    <dbReference type="NCBI Taxonomy" id="225164"/>
    <lineage>
        <taxon>Eukaryota</taxon>
        <taxon>Metazoa</taxon>
        <taxon>Spiralia</taxon>
        <taxon>Lophotrochozoa</taxon>
        <taxon>Mollusca</taxon>
        <taxon>Gastropoda</taxon>
        <taxon>Patellogastropoda</taxon>
        <taxon>Lottioidea</taxon>
        <taxon>Lottiidae</taxon>
        <taxon>Lottia</taxon>
    </lineage>
</organism>
<comment type="subcellular location">
    <subcellularLocation>
        <location evidence="1">Membrane</location>
        <topology evidence="1">Single-pass type I membrane protein</topology>
    </subcellularLocation>
</comment>
<comment type="catalytic activity">
    <reaction evidence="14">
        <text>GTP = 3',5'-cyclic GMP + diphosphate</text>
        <dbReference type="Rhea" id="RHEA:13665"/>
        <dbReference type="ChEBI" id="CHEBI:33019"/>
        <dbReference type="ChEBI" id="CHEBI:37565"/>
        <dbReference type="ChEBI" id="CHEBI:57746"/>
        <dbReference type="EC" id="4.6.1.2"/>
    </reaction>
</comment>
<dbReference type="Pfam" id="PF07714">
    <property type="entry name" value="PK_Tyr_Ser-Thr"/>
    <property type="match status" value="1"/>
</dbReference>
<dbReference type="FunFam" id="3.30.70.1230:FF:000004">
    <property type="entry name" value="Guanylate cyclase"/>
    <property type="match status" value="1"/>
</dbReference>
<keyword evidence="15" id="KW-0175">Coiled coil</keyword>
<dbReference type="HOGENOM" id="CLU_001072_11_2_1"/>
<feature type="coiled-coil region" evidence="15">
    <location>
        <begin position="227"/>
        <end position="258"/>
    </location>
</feature>
<evidence type="ECO:0000256" key="4">
    <source>
        <dbReference type="ARBA" id="ARBA00022729"/>
    </source>
</evidence>
<dbReference type="RefSeq" id="XP_009058115.1">
    <property type="nucleotide sequence ID" value="XM_009059867.1"/>
</dbReference>
<evidence type="ECO:0000256" key="7">
    <source>
        <dbReference type="ARBA" id="ARBA00023134"/>
    </source>
</evidence>
<dbReference type="PROSITE" id="PS00452">
    <property type="entry name" value="GUANYLATE_CYCLASE_1"/>
    <property type="match status" value="1"/>
</dbReference>
<keyword evidence="8" id="KW-0472">Membrane</keyword>
<evidence type="ECO:0000256" key="12">
    <source>
        <dbReference type="ARBA" id="ARBA00023293"/>
    </source>
</evidence>
<dbReference type="Proteomes" id="UP000030746">
    <property type="component" value="Unassembled WGS sequence"/>
</dbReference>
<dbReference type="GO" id="GO:0005524">
    <property type="term" value="F:ATP binding"/>
    <property type="evidence" value="ECO:0007669"/>
    <property type="project" value="InterPro"/>
</dbReference>
<keyword evidence="5" id="KW-0547">Nucleotide-binding</keyword>
<keyword evidence="11 13" id="KW-0456">Lyase</keyword>
<dbReference type="InterPro" id="IPR011645">
    <property type="entry name" value="HNOB_dom_associated"/>
</dbReference>
<dbReference type="EC" id="4.6.1.2" evidence="2 14"/>
<evidence type="ECO:0000256" key="6">
    <source>
        <dbReference type="ARBA" id="ARBA00022989"/>
    </source>
</evidence>
<keyword evidence="7" id="KW-0342">GTP-binding</keyword>
<dbReference type="PANTHER" id="PTHR11920:SF335">
    <property type="entry name" value="GUANYLATE CYCLASE"/>
    <property type="match status" value="1"/>
</dbReference>
<dbReference type="GO" id="GO:0005525">
    <property type="term" value="F:GTP binding"/>
    <property type="evidence" value="ECO:0007669"/>
    <property type="project" value="UniProtKB-KW"/>
</dbReference>
<evidence type="ECO:0000256" key="1">
    <source>
        <dbReference type="ARBA" id="ARBA00004479"/>
    </source>
</evidence>
<evidence type="ECO:0000256" key="14">
    <source>
        <dbReference type="RuleBase" id="RU003431"/>
    </source>
</evidence>
<sequence>MNCSNLNKVIGACIGNGPDALLITEFCSKGTLQDLLGNYSFSLDSQFKFSLAIDIAQGMLYLCESSIGFHGNLTSSICLIDNRFSVKITDYGTPSLFNKVKIDYESQEYQRECLWKAPEVLRSIGANGSKEGDIYSFGIILYEIFTREQPFADETAELGISAVISKIKEHTPPYCRPEMKDCSKQSELESLIKHCWSEVPSARPHFSQVKKVLKEQAGKYGEGTNLLDNLLRRMEQYANNLEKLVEEKTEELLEEKKRSEQLLYQILPKSVAESLKIGQPVEPEAFDSVTIYFSDIVGFTEISAKSSPLEVVNLLNDLYVCFDGIIDKLNVYKVETIGDAYMVVSGLPIRYPHHGKEIATMSLAIRKAISSFKMRHLPDHRIEIRIGLHTGPTVAGVVGVKMPRYCLFGDTVNTASRMESNGQAMKIHISSVTKSKLESCECFDLISRGEINIKGKGVMETYWLEQGD</sequence>
<dbReference type="KEGG" id="lgi:LOTGIDRAFT_209773"/>
<evidence type="ECO:0000256" key="5">
    <source>
        <dbReference type="ARBA" id="ARBA00022741"/>
    </source>
</evidence>
<comment type="similarity">
    <text evidence="13">Belongs to the adenylyl cyclase class-4/guanylyl cyclase family.</text>
</comment>
<proteinExistence type="inferred from homology"/>
<dbReference type="GO" id="GO:0004672">
    <property type="term" value="F:protein kinase activity"/>
    <property type="evidence" value="ECO:0007669"/>
    <property type="project" value="InterPro"/>
</dbReference>
<evidence type="ECO:0000313" key="18">
    <source>
        <dbReference type="EMBL" id="ESO91425.1"/>
    </source>
</evidence>
<dbReference type="OrthoDB" id="1890790at2759"/>
<dbReference type="SUPFAM" id="SSF55073">
    <property type="entry name" value="Nucleotide cyclase"/>
    <property type="match status" value="1"/>
</dbReference>
<dbReference type="Gene3D" id="6.10.250.780">
    <property type="match status" value="1"/>
</dbReference>
<evidence type="ECO:0000256" key="15">
    <source>
        <dbReference type="SAM" id="Coils"/>
    </source>
</evidence>
<evidence type="ECO:0000256" key="13">
    <source>
        <dbReference type="RuleBase" id="RU000405"/>
    </source>
</evidence>
<dbReference type="GeneID" id="20246169"/>
<dbReference type="GO" id="GO:0004383">
    <property type="term" value="F:guanylate cyclase activity"/>
    <property type="evidence" value="ECO:0007669"/>
    <property type="project" value="UniProtKB-EC"/>
</dbReference>
<dbReference type="InterPro" id="IPR029787">
    <property type="entry name" value="Nucleotide_cyclase"/>
</dbReference>
<dbReference type="InterPro" id="IPR011009">
    <property type="entry name" value="Kinase-like_dom_sf"/>
</dbReference>
<dbReference type="SMART" id="SM00044">
    <property type="entry name" value="CYCc"/>
    <property type="match status" value="1"/>
</dbReference>